<feature type="compositionally biased region" description="Low complexity" evidence="1">
    <location>
        <begin position="239"/>
        <end position="250"/>
    </location>
</feature>
<comment type="caution">
    <text evidence="4">The sequence shown here is derived from an EMBL/GenBank/DDBJ whole genome shotgun (WGS) entry which is preliminary data.</text>
</comment>
<dbReference type="Gene3D" id="3.10.310.50">
    <property type="match status" value="1"/>
</dbReference>
<name>A0ABV8VT54_9BACI</name>
<dbReference type="RefSeq" id="WP_390196061.1">
    <property type="nucleotide sequence ID" value="NZ_JBHSDV010000001.1"/>
</dbReference>
<evidence type="ECO:0000256" key="2">
    <source>
        <dbReference type="SAM" id="Phobius"/>
    </source>
</evidence>
<dbReference type="Proteomes" id="UP001595880">
    <property type="component" value="Unassembled WGS sequence"/>
</dbReference>
<gene>
    <name evidence="4" type="ORF">ACFOZ1_03785</name>
</gene>
<keyword evidence="2" id="KW-0812">Transmembrane</keyword>
<keyword evidence="5" id="KW-1185">Reference proteome</keyword>
<evidence type="ECO:0000256" key="1">
    <source>
        <dbReference type="SAM" id="MobiDB-lite"/>
    </source>
</evidence>
<dbReference type="InterPro" id="IPR007621">
    <property type="entry name" value="TPM_dom"/>
</dbReference>
<feature type="domain" description="TPM" evidence="3">
    <location>
        <begin position="29"/>
        <end position="152"/>
    </location>
</feature>
<protein>
    <submittedName>
        <fullName evidence="4">TPM domain-containing protein</fullName>
    </submittedName>
</protein>
<evidence type="ECO:0000313" key="5">
    <source>
        <dbReference type="Proteomes" id="UP001595880"/>
    </source>
</evidence>
<keyword evidence="2" id="KW-1133">Transmembrane helix</keyword>
<accession>A0ABV8VT54</accession>
<keyword evidence="2" id="KW-0472">Membrane</keyword>
<sequence length="250" mass="28431">MVKKFKWVYLFLLLFLFQLPVQGEGKLIFDHADLLLEDKYSELSSLAEEISQESEIDIIVIIEENLKGNGIDIEKYTQDAYDQYKFGYEKEYGNTAILTIDLKGREVYLAGFGDYQKYLTNSRLDEIREDITPFLSENKFDLAIEQFIKEVDRHIGMPISPNNIFLKTWFQLIIALIIAATIVGIMLFNMGGKVTVSHQTYVDNSRIKAKRDVFTYKTVTRTKIPKNDNNSGGGGVTSGGHSHTGSRGSF</sequence>
<feature type="region of interest" description="Disordered" evidence="1">
    <location>
        <begin position="224"/>
        <end position="250"/>
    </location>
</feature>
<organism evidence="4 5">
    <name type="scientific">Gracilibacillus marinus</name>
    <dbReference type="NCBI Taxonomy" id="630535"/>
    <lineage>
        <taxon>Bacteria</taxon>
        <taxon>Bacillati</taxon>
        <taxon>Bacillota</taxon>
        <taxon>Bacilli</taxon>
        <taxon>Bacillales</taxon>
        <taxon>Bacillaceae</taxon>
        <taxon>Gracilibacillus</taxon>
    </lineage>
</organism>
<feature type="transmembrane region" description="Helical" evidence="2">
    <location>
        <begin position="169"/>
        <end position="188"/>
    </location>
</feature>
<evidence type="ECO:0000259" key="3">
    <source>
        <dbReference type="Pfam" id="PF04536"/>
    </source>
</evidence>
<proteinExistence type="predicted"/>
<dbReference type="EMBL" id="JBHSDV010000001">
    <property type="protein sequence ID" value="MFC4386926.1"/>
    <property type="molecule type" value="Genomic_DNA"/>
</dbReference>
<evidence type="ECO:0000313" key="4">
    <source>
        <dbReference type="EMBL" id="MFC4386926.1"/>
    </source>
</evidence>
<reference evidence="5" key="1">
    <citation type="journal article" date="2019" name="Int. J. Syst. Evol. Microbiol.">
        <title>The Global Catalogue of Microorganisms (GCM) 10K type strain sequencing project: providing services to taxonomists for standard genome sequencing and annotation.</title>
        <authorList>
            <consortium name="The Broad Institute Genomics Platform"/>
            <consortium name="The Broad Institute Genome Sequencing Center for Infectious Disease"/>
            <person name="Wu L."/>
            <person name="Ma J."/>
        </authorList>
    </citation>
    <scope>NUCLEOTIDE SEQUENCE [LARGE SCALE GENOMIC DNA]</scope>
    <source>
        <strain evidence="5">KACC 14058</strain>
    </source>
</reference>
<dbReference type="Pfam" id="PF04536">
    <property type="entry name" value="TPM_phosphatase"/>
    <property type="match status" value="1"/>
</dbReference>